<dbReference type="Proteomes" id="UP001164042">
    <property type="component" value="Chromosome"/>
</dbReference>
<reference evidence="5 8" key="1">
    <citation type="submission" date="2016-10" db="EMBL/GenBank/DDBJ databases">
        <authorList>
            <person name="de Groot N.N."/>
        </authorList>
    </citation>
    <scope>NUCLEOTIDE SEQUENCE [LARGE SCALE GENOMIC DNA]</scope>
    <source>
        <strain evidence="5 8">M79</strain>
    </source>
</reference>
<gene>
    <name evidence="3" type="primary">csbD</name>
    <name evidence="3" type="ORF">ikelab_12070</name>
    <name evidence="6" type="ORF">OF801_08275</name>
    <name evidence="7" type="ORF">PWF74_07385</name>
    <name evidence="4" type="ORF">QHR29_02655</name>
    <name evidence="5" type="ORF">SAMN05216438_11137</name>
</gene>
<comment type="similarity">
    <text evidence="1">Belongs to the UPF0337 (CsbD) family.</text>
</comment>
<evidence type="ECO:0000313" key="3">
    <source>
        <dbReference type="EMBL" id="GFO51932.1"/>
    </source>
</evidence>
<feature type="domain" description="CsbD-like" evidence="2">
    <location>
        <begin position="5"/>
        <end position="53"/>
    </location>
</feature>
<reference evidence="4" key="5">
    <citation type="submission" date="2023-04" db="EMBL/GenBank/DDBJ databases">
        <title>Genomic analysis of Lactococcus garvieae isolates.</title>
        <authorList>
            <person name="Zhanghang C."/>
        </authorList>
    </citation>
    <scope>NUCLEOTIDE SEQUENCE</scope>
    <source>
        <strain evidence="4">ZB-1</strain>
    </source>
</reference>
<reference evidence="3 9" key="2">
    <citation type="submission" date="2020-06" db="EMBL/GenBank/DDBJ databases">
        <title>Draft genome sequence of Lactic acid bacteria from Okinawan-style tofu.</title>
        <authorList>
            <person name="Takara I."/>
            <person name="Ikematsu S."/>
        </authorList>
    </citation>
    <scope>NUCLEOTIDE SEQUENCE [LARGE SCALE GENOMIC DNA]</scope>
    <source>
        <strain evidence="9">lg38</strain>
        <strain evidence="3">Lg38</strain>
    </source>
</reference>
<evidence type="ECO:0000259" key="2">
    <source>
        <dbReference type="Pfam" id="PF05532"/>
    </source>
</evidence>
<dbReference type="GeneID" id="75144401"/>
<protein>
    <submittedName>
        <fullName evidence="3">CsbD family protein</fullName>
    </submittedName>
    <submittedName>
        <fullName evidence="5">CsbD-like</fullName>
    </submittedName>
</protein>
<dbReference type="EMBL" id="JARYTV010000002">
    <property type="protein sequence ID" value="MDH7959368.1"/>
    <property type="molecule type" value="Genomic_DNA"/>
</dbReference>
<dbReference type="Proteomes" id="UP001157396">
    <property type="component" value="Unassembled WGS sequence"/>
</dbReference>
<sequence length="67" mass="7231">MVDRGTTDKLKGNAKEVVGDVTGDNKKKAEGVLDKTIGKVKEVAADIKDASEDAVDNVKEKLDHHKK</sequence>
<dbReference type="Pfam" id="PF05532">
    <property type="entry name" value="CsbD"/>
    <property type="match status" value="1"/>
</dbReference>
<dbReference type="PATRIC" id="fig|1363.32.peg.1923"/>
<evidence type="ECO:0000313" key="4">
    <source>
        <dbReference type="EMBL" id="MDH7959368.1"/>
    </source>
</evidence>
<evidence type="ECO:0000313" key="9">
    <source>
        <dbReference type="Proteomes" id="UP000504756"/>
    </source>
</evidence>
<dbReference type="OrthoDB" id="2243856at2"/>
<dbReference type="EMBL" id="CP109635">
    <property type="protein sequence ID" value="UYT09961.1"/>
    <property type="molecule type" value="Genomic_DNA"/>
</dbReference>
<dbReference type="Proteomes" id="UP000181969">
    <property type="component" value="Unassembled WGS sequence"/>
</dbReference>
<dbReference type="Gene3D" id="1.10.1470.10">
    <property type="entry name" value="YjbJ"/>
    <property type="match status" value="1"/>
</dbReference>
<reference evidence="6" key="3">
    <citation type="submission" date="2022-10" db="EMBL/GenBank/DDBJ databases">
        <title>Genome assembly of Lactococcus garvieae isolates from cricket gut.</title>
        <authorList>
            <person name="Luecke A.R."/>
            <person name="Brown A.M.V."/>
            <person name="Wakeman C.A."/>
        </authorList>
    </citation>
    <scope>NUCLEOTIDE SEQUENCE</scope>
    <source>
        <strain evidence="6">Alexii-11_2</strain>
    </source>
</reference>
<dbReference type="InterPro" id="IPR008462">
    <property type="entry name" value="CsbD"/>
</dbReference>
<reference evidence="7" key="4">
    <citation type="submission" date="2023-02" db="EMBL/GenBank/DDBJ databases">
        <title>Comparative genomics and fermentation flavor characterization of five lactic acid bacteria reveal flavor biosynthesis metabolic pathways in fermented muskmelon puree.</title>
        <authorList>
            <person name="Yuan L."/>
            <person name="Li M."/>
            <person name="Xu X."/>
            <person name="Lao F."/>
            <person name="Wu J."/>
        </authorList>
    </citation>
    <scope>NUCLEOTIDE SEQUENCE</scope>
    <source>
        <strain evidence="7">Pa-2</strain>
    </source>
</reference>
<evidence type="ECO:0000313" key="7">
    <source>
        <dbReference type="EMBL" id="WEA13350.1"/>
    </source>
</evidence>
<dbReference type="InterPro" id="IPR036629">
    <property type="entry name" value="YjbJ_sf"/>
</dbReference>
<dbReference type="EMBL" id="FOTJ01000011">
    <property type="protein sequence ID" value="SFL46779.1"/>
    <property type="molecule type" value="Genomic_DNA"/>
</dbReference>
<dbReference type="OMA" id="GVKNMIN"/>
<dbReference type="Proteomes" id="UP001217324">
    <property type="component" value="Chromosome"/>
</dbReference>
<evidence type="ECO:0000313" key="6">
    <source>
        <dbReference type="EMBL" id="UYT09961.1"/>
    </source>
</evidence>
<name>A0A098CS94_9LACT</name>
<dbReference type="eggNOG" id="COG3237">
    <property type="taxonomic scope" value="Bacteria"/>
</dbReference>
<evidence type="ECO:0000313" key="5">
    <source>
        <dbReference type="EMBL" id="SFL46779.1"/>
    </source>
</evidence>
<evidence type="ECO:0000256" key="1">
    <source>
        <dbReference type="ARBA" id="ARBA00009129"/>
    </source>
</evidence>
<evidence type="ECO:0000313" key="8">
    <source>
        <dbReference type="Proteomes" id="UP000181969"/>
    </source>
</evidence>
<dbReference type="EMBL" id="BLXU01000006">
    <property type="protein sequence ID" value="GFO51932.1"/>
    <property type="molecule type" value="Genomic_DNA"/>
</dbReference>
<dbReference type="Proteomes" id="UP000504756">
    <property type="component" value="Unassembled WGS sequence"/>
</dbReference>
<dbReference type="EMBL" id="CP118627">
    <property type="protein sequence ID" value="WEA13350.1"/>
    <property type="molecule type" value="Genomic_DNA"/>
</dbReference>
<organism evidence="3 9">
    <name type="scientific">Lactococcus garvieae</name>
    <dbReference type="NCBI Taxonomy" id="1363"/>
    <lineage>
        <taxon>Bacteria</taxon>
        <taxon>Bacillati</taxon>
        <taxon>Bacillota</taxon>
        <taxon>Bacilli</taxon>
        <taxon>Lactobacillales</taxon>
        <taxon>Streptococcaceae</taxon>
        <taxon>Lactococcus</taxon>
    </lineage>
</organism>
<accession>A0A098CS94</accession>
<dbReference type="AlphaFoldDB" id="A0A098CS94"/>
<dbReference type="SUPFAM" id="SSF69047">
    <property type="entry name" value="Hypothetical protein YjbJ"/>
    <property type="match status" value="1"/>
</dbReference>
<proteinExistence type="inferred from homology"/>
<dbReference type="RefSeq" id="WP_003134237.1">
    <property type="nucleotide sequence ID" value="NZ_AP026069.1"/>
</dbReference>